<keyword evidence="2" id="KW-1185">Reference proteome</keyword>
<dbReference type="InterPro" id="IPR029058">
    <property type="entry name" value="AB_hydrolase_fold"/>
</dbReference>
<reference evidence="1 2" key="1">
    <citation type="journal article" date="2017" name="Biotechnol. Biofuels">
        <title>Differential beta-glucosidase expression as a function of carbon source availability in Talaromyces amestolkiae: a genomic and proteomic approach.</title>
        <authorList>
            <person name="de Eugenio L.I."/>
            <person name="Mendez-Liter J.A."/>
            <person name="Nieto-Dominguez M."/>
            <person name="Alonso L."/>
            <person name="Gil-Munoz J."/>
            <person name="Barriuso J."/>
            <person name="Prieto A."/>
            <person name="Martinez M.J."/>
        </authorList>
    </citation>
    <scope>NUCLEOTIDE SEQUENCE [LARGE SCALE GENOMIC DNA]</scope>
    <source>
        <strain evidence="1 2">CIB</strain>
    </source>
</reference>
<dbReference type="SUPFAM" id="SSF53474">
    <property type="entry name" value="alpha/beta-Hydrolases"/>
    <property type="match status" value="1"/>
</dbReference>
<gene>
    <name evidence="1" type="ORF">BHQ10_008654</name>
</gene>
<evidence type="ECO:0000313" key="1">
    <source>
        <dbReference type="EMBL" id="RAO72642.1"/>
    </source>
</evidence>
<dbReference type="RefSeq" id="XP_040737156.1">
    <property type="nucleotide sequence ID" value="XM_040881483.1"/>
</dbReference>
<evidence type="ECO:0000313" key="2">
    <source>
        <dbReference type="Proteomes" id="UP000249363"/>
    </source>
</evidence>
<dbReference type="GeneID" id="63797868"/>
<dbReference type="OrthoDB" id="2334691at2759"/>
<proteinExistence type="predicted"/>
<organism evidence="1 2">
    <name type="scientific">Talaromyces amestolkiae</name>
    <dbReference type="NCBI Taxonomy" id="1196081"/>
    <lineage>
        <taxon>Eukaryota</taxon>
        <taxon>Fungi</taxon>
        <taxon>Dikarya</taxon>
        <taxon>Ascomycota</taxon>
        <taxon>Pezizomycotina</taxon>
        <taxon>Eurotiomycetes</taxon>
        <taxon>Eurotiomycetidae</taxon>
        <taxon>Eurotiales</taxon>
        <taxon>Trichocomaceae</taxon>
        <taxon>Talaromyces</taxon>
        <taxon>Talaromyces sect. Talaromyces</taxon>
    </lineage>
</organism>
<dbReference type="AlphaFoldDB" id="A0A364LA02"/>
<accession>A0A364LA02</accession>
<dbReference type="Proteomes" id="UP000249363">
    <property type="component" value="Unassembled WGS sequence"/>
</dbReference>
<dbReference type="Gene3D" id="3.40.50.1820">
    <property type="entry name" value="alpha/beta hydrolase"/>
    <property type="match status" value="1"/>
</dbReference>
<comment type="caution">
    <text evidence="1">The sequence shown here is derived from an EMBL/GenBank/DDBJ whole genome shotgun (WGS) entry which is preliminary data.</text>
</comment>
<evidence type="ECO:0008006" key="3">
    <source>
        <dbReference type="Google" id="ProtNLM"/>
    </source>
</evidence>
<sequence length="299" mass="34003">MDSIQSLDDIDPLIAHELLYTGSSPAWTCVSDPRFCYFLYIPRNYYTLPKTTGSLNLIVLIHGSGRNPYTLRREFSSFAEQHGCALLAPLFPVGLIDPQDTVNYKYIKYKDVRYDRVLLAMIDEAAARFGRIDTSRFCLYGFSGGGQFVHRFAYLHSRRVAALACGAPGTQTLLDWERKFPDGVEDWQDVFDAPIDLQAVKDIPTMFVAGDRDTDIFYAIARGRIREDQRGDEEVMAKFRDGRYGATTRLCKNWQQVGVKECVMVGVEGAGHEERPMLESVKAFFERFINTKRDEATRG</sequence>
<protein>
    <recommendedName>
        <fullName evidence="3">Carboxylic ester hydrolase</fullName>
    </recommendedName>
</protein>
<dbReference type="EMBL" id="MIKG01000020">
    <property type="protein sequence ID" value="RAO72642.1"/>
    <property type="molecule type" value="Genomic_DNA"/>
</dbReference>
<name>A0A364LA02_TALAM</name>